<evidence type="ECO:0000313" key="1">
    <source>
        <dbReference type="EMBL" id="EFM45295.1"/>
    </source>
</evidence>
<organism evidence="1 2">
    <name type="scientific">Mobiluncus mulieris ATCC 35239</name>
    <dbReference type="NCBI Taxonomy" id="871571"/>
    <lineage>
        <taxon>Bacteria</taxon>
        <taxon>Bacillati</taxon>
        <taxon>Actinomycetota</taxon>
        <taxon>Actinomycetes</taxon>
        <taxon>Actinomycetales</taxon>
        <taxon>Actinomycetaceae</taxon>
        <taxon>Mobiluncus</taxon>
    </lineage>
</organism>
<dbReference type="HOGENOM" id="CLU_3027321_0_0_11"/>
<dbReference type="EMBL" id="AEET01000044">
    <property type="protein sequence ID" value="EFM45295.1"/>
    <property type="molecule type" value="Genomic_DNA"/>
</dbReference>
<protein>
    <submittedName>
        <fullName evidence="1">Uncharacterized protein</fullName>
    </submittedName>
</protein>
<comment type="caution">
    <text evidence="1">The sequence shown here is derived from an EMBL/GenBank/DDBJ whole genome shotgun (WGS) entry which is preliminary data.</text>
</comment>
<reference evidence="1" key="1">
    <citation type="submission" date="2010-08" db="EMBL/GenBank/DDBJ databases">
        <authorList>
            <person name="Muzny D."/>
            <person name="Qin X."/>
            <person name="Deng J."/>
            <person name="Jiang H."/>
            <person name="Liu Y."/>
            <person name="Qu J."/>
            <person name="Song X.-Z."/>
            <person name="Zhang L."/>
            <person name="Thornton R."/>
            <person name="Coyle M."/>
            <person name="Francisco L."/>
            <person name="Jackson L."/>
            <person name="Javaid M."/>
            <person name="Korchina V."/>
            <person name="Kovar C."/>
            <person name="Mata R."/>
            <person name="Mathew T."/>
            <person name="Ngo R."/>
            <person name="Nguyen L."/>
            <person name="Nguyen N."/>
            <person name="Okwuonu G."/>
            <person name="Ongeri F."/>
            <person name="Pham C."/>
            <person name="Simmons D."/>
            <person name="Wilczek-Boney K."/>
            <person name="Hale W."/>
            <person name="Jakkamsetti A."/>
            <person name="Pham P."/>
            <person name="Ruth R."/>
            <person name="San Lucas F."/>
            <person name="Warren J."/>
            <person name="Zhang J."/>
            <person name="Zhao Z."/>
            <person name="Zhou C."/>
            <person name="Zhu D."/>
            <person name="Lee S."/>
            <person name="Bess C."/>
            <person name="Blankenburg K."/>
            <person name="Forbes L."/>
            <person name="Fu Q."/>
            <person name="Gubbala S."/>
            <person name="Hirani K."/>
            <person name="Jayaseelan J.C."/>
            <person name="Lara F."/>
            <person name="Munidasa M."/>
            <person name="Palculict T."/>
            <person name="Patil S."/>
            <person name="Pu L.-L."/>
            <person name="Saada N."/>
            <person name="Tang L."/>
            <person name="Weissenberger G."/>
            <person name="Zhu Y."/>
            <person name="Hemphill L."/>
            <person name="Shang Y."/>
            <person name="Youmans B."/>
            <person name="Ayvaz T."/>
            <person name="Ross M."/>
            <person name="Santibanez J."/>
            <person name="Aqrawi P."/>
            <person name="Gross S."/>
            <person name="Joshi V."/>
            <person name="Fowler G."/>
            <person name="Nazareth L."/>
            <person name="Reid J."/>
            <person name="Worley K."/>
            <person name="Petrosino J."/>
            <person name="Highlander S."/>
            <person name="Gibbs R."/>
        </authorList>
    </citation>
    <scope>NUCLEOTIDE SEQUENCE [LARGE SCALE GENOMIC DNA]</scope>
    <source>
        <strain evidence="1">ATCC 35239</strain>
    </source>
</reference>
<dbReference type="AlphaFoldDB" id="E0QSV6"/>
<sequence length="55" mass="6029">MYPILWDLVRHQIDQRREPGQFILTGSTAPAAGETIVGLAGTRGGNRDNHQRSVA</sequence>
<keyword evidence="2" id="KW-1185">Reference proteome</keyword>
<proteinExistence type="predicted"/>
<dbReference type="STRING" id="871571.HMPREF0580_1984"/>
<evidence type="ECO:0000313" key="2">
    <source>
        <dbReference type="Proteomes" id="UP000003045"/>
    </source>
</evidence>
<gene>
    <name evidence="1" type="ORF">HMPREF0580_1984</name>
</gene>
<accession>E0QSV6</accession>
<dbReference type="Proteomes" id="UP000003045">
    <property type="component" value="Unassembled WGS sequence"/>
</dbReference>
<name>E0QSV6_9ACTO</name>